<organism evidence="2 3">
    <name type="scientific">Klebsiella phage vB_KpnP_IME308</name>
    <dbReference type="NCBI Taxonomy" id="2601648"/>
    <lineage>
        <taxon>Viruses</taxon>
        <taxon>Duplodnaviria</taxon>
        <taxon>Heunggongvirae</taxon>
        <taxon>Uroviricota</taxon>
        <taxon>Caudoviricetes</taxon>
        <taxon>Autographivirales</taxon>
        <taxon>Autoscriptoviridae</taxon>
        <taxon>Slopekvirinae</taxon>
        <taxon>Drulisvirus</taxon>
        <taxon>Drulisvirus IME308</taxon>
    </lineage>
</organism>
<evidence type="ECO:0000313" key="2">
    <source>
        <dbReference type="EMBL" id="QEQ50341.1"/>
    </source>
</evidence>
<protein>
    <submittedName>
        <fullName evidence="2">Uncharacterized protein</fullName>
    </submittedName>
</protein>
<keyword evidence="1" id="KW-0812">Transmembrane</keyword>
<reference evidence="2 3" key="1">
    <citation type="submission" date="2019-07" db="EMBL/GenBank/DDBJ databases">
        <authorList>
            <person name="Gao M."/>
            <person name="Bai C."/>
            <person name="Tong Y."/>
        </authorList>
    </citation>
    <scope>NUCLEOTIDE SEQUENCE [LARGE SCALE GENOMIC DNA]</scope>
</reference>
<keyword evidence="1" id="KW-0472">Membrane</keyword>
<keyword evidence="3" id="KW-1185">Reference proteome</keyword>
<accession>A0A5J6CU77</accession>
<dbReference type="Proteomes" id="UP000322350">
    <property type="component" value="Segment"/>
</dbReference>
<name>A0A5J6CU77_9CAUD</name>
<proteinExistence type="predicted"/>
<dbReference type="EMBL" id="MN176572">
    <property type="protein sequence ID" value="QEQ50341.1"/>
    <property type="molecule type" value="Genomic_DNA"/>
</dbReference>
<sequence>MMTFLAVVGAFFLVGPILRLLFIILFVSKK</sequence>
<evidence type="ECO:0000313" key="3">
    <source>
        <dbReference type="Proteomes" id="UP000322350"/>
    </source>
</evidence>
<feature type="transmembrane region" description="Helical" evidence="1">
    <location>
        <begin position="6"/>
        <end position="27"/>
    </location>
</feature>
<evidence type="ECO:0000256" key="1">
    <source>
        <dbReference type="SAM" id="Phobius"/>
    </source>
</evidence>
<keyword evidence="1" id="KW-1133">Transmembrane helix</keyword>